<evidence type="ECO:0000256" key="2">
    <source>
        <dbReference type="ARBA" id="ARBA00022630"/>
    </source>
</evidence>
<dbReference type="RefSeq" id="XP_012182022.1">
    <property type="nucleotide sequence ID" value="XM_012326632.1"/>
</dbReference>
<sequence length="508" mass="56862">MALPGRQRTDGSRVVVVGAGIGGVSFAIALKRQLGFQGFTIYEQATDIGGTWRDNTYPGSGCDTPAHWYSLSTDLNPYWSTTVPPQHEVWAYWKALATKYDLYEHTTFHTKVISAAWDTAQQNYCIVLEDVKTGERRDTRASVVISAQGYLVERRIPENLRDAGLERFAGPVFHSANWNHDIPLSGKRVVVIGNGASAAQFIPRLIADQSTYVVNFCRTANWFLPSIRGDYSTLQIWAFANVPFVLRLYRNWLVLVNGLFPIMRRKWRAVFGGRAPEQHLIDYIQQTAPRKYHDQLVPRYPLGCRRPILDPGYLACLHQSNVELNWNGISRITENEIHTDKGETIAADVIILSTGFVTDQYSVHITGSDGQTLSDYFAANGGPTAYLGVGVPGFPNLFFVGGPNTVTSNGSAVFTHEIAINQIVQLLRPVLSPSPSILSVAPKRAAHDAYNKRLQETLSATSWVRCASWYRAGADGNGKNFGIFPWSVWAFWWLTRRVDWENWECLSV</sequence>
<keyword evidence="4" id="KW-0560">Oxidoreductase</keyword>
<dbReference type="InterPro" id="IPR036188">
    <property type="entry name" value="FAD/NAD-bd_sf"/>
</dbReference>
<keyword evidence="3" id="KW-0274">FAD</keyword>
<evidence type="ECO:0000256" key="3">
    <source>
        <dbReference type="ARBA" id="ARBA00022827"/>
    </source>
</evidence>
<dbReference type="STRING" id="599839.J4H366"/>
<dbReference type="GO" id="GO:0004499">
    <property type="term" value="F:N,N-dimethylaniline monooxygenase activity"/>
    <property type="evidence" value="ECO:0007669"/>
    <property type="project" value="InterPro"/>
</dbReference>
<protein>
    <submittedName>
        <fullName evidence="6">Uncharacterized protein</fullName>
    </submittedName>
</protein>
<reference evidence="6 7" key="1">
    <citation type="journal article" date="2012" name="Appl. Environ. Microbiol.">
        <title>Short-read sequencing for genomic analysis of the brown rot fungus Fibroporia radiculosa.</title>
        <authorList>
            <person name="Tang J.D."/>
            <person name="Perkins A.D."/>
            <person name="Sonstegard T.S."/>
            <person name="Schroeder S.G."/>
            <person name="Burgess S.C."/>
            <person name="Diehl S.V."/>
        </authorList>
    </citation>
    <scope>NUCLEOTIDE SEQUENCE [LARGE SCALE GENOMIC DNA]</scope>
    <source>
        <strain evidence="6 7">TFFH 294</strain>
    </source>
</reference>
<keyword evidence="5" id="KW-0812">Transmembrane</keyword>
<dbReference type="InterPro" id="IPR051209">
    <property type="entry name" value="FAD-bind_Monooxygenase_sf"/>
</dbReference>
<keyword evidence="5" id="KW-1133">Transmembrane helix</keyword>
<comment type="similarity">
    <text evidence="1">Belongs to the FAD-binding monooxygenase family.</text>
</comment>
<dbReference type="Proteomes" id="UP000006352">
    <property type="component" value="Unassembled WGS sequence"/>
</dbReference>
<dbReference type="Pfam" id="PF00743">
    <property type="entry name" value="FMO-like"/>
    <property type="match status" value="1"/>
</dbReference>
<gene>
    <name evidence="6" type="ORF">FIBRA_04846</name>
</gene>
<dbReference type="GO" id="GO:0050661">
    <property type="term" value="F:NADP binding"/>
    <property type="evidence" value="ECO:0007669"/>
    <property type="project" value="InterPro"/>
</dbReference>
<dbReference type="GeneID" id="24097650"/>
<dbReference type="EMBL" id="HE797090">
    <property type="protein sequence ID" value="CCM02739.1"/>
    <property type="molecule type" value="Genomic_DNA"/>
</dbReference>
<dbReference type="PANTHER" id="PTHR42877">
    <property type="entry name" value="L-ORNITHINE N(5)-MONOOXYGENASE-RELATED"/>
    <property type="match status" value="1"/>
</dbReference>
<dbReference type="GO" id="GO:0050660">
    <property type="term" value="F:flavin adenine dinucleotide binding"/>
    <property type="evidence" value="ECO:0007669"/>
    <property type="project" value="InterPro"/>
</dbReference>
<dbReference type="PANTHER" id="PTHR42877:SF5">
    <property type="entry name" value="L-ORNITHINE N(5)-MONOOXYGENASE-RELATED"/>
    <property type="match status" value="1"/>
</dbReference>
<dbReference type="InParanoid" id="J4H366"/>
<dbReference type="InterPro" id="IPR020946">
    <property type="entry name" value="Flavin_mOase-like"/>
</dbReference>
<evidence type="ECO:0000313" key="6">
    <source>
        <dbReference type="EMBL" id="CCM02739.1"/>
    </source>
</evidence>
<dbReference type="SUPFAM" id="SSF51905">
    <property type="entry name" value="FAD/NAD(P)-binding domain"/>
    <property type="match status" value="1"/>
</dbReference>
<keyword evidence="5" id="KW-0472">Membrane</keyword>
<proteinExistence type="inferred from homology"/>
<organism evidence="6 7">
    <name type="scientific">Fibroporia radiculosa</name>
    <dbReference type="NCBI Taxonomy" id="599839"/>
    <lineage>
        <taxon>Eukaryota</taxon>
        <taxon>Fungi</taxon>
        <taxon>Dikarya</taxon>
        <taxon>Basidiomycota</taxon>
        <taxon>Agaricomycotina</taxon>
        <taxon>Agaricomycetes</taxon>
        <taxon>Polyporales</taxon>
        <taxon>Fibroporiaceae</taxon>
        <taxon>Fibroporia</taxon>
    </lineage>
</organism>
<dbReference type="HOGENOM" id="CLU_006937_7_0_1"/>
<dbReference type="Gene3D" id="3.50.50.60">
    <property type="entry name" value="FAD/NAD(P)-binding domain"/>
    <property type="match status" value="3"/>
</dbReference>
<evidence type="ECO:0000256" key="1">
    <source>
        <dbReference type="ARBA" id="ARBA00010139"/>
    </source>
</evidence>
<accession>J4H366</accession>
<name>J4H366_9APHY</name>
<feature type="transmembrane region" description="Helical" evidence="5">
    <location>
        <begin position="12"/>
        <end position="30"/>
    </location>
</feature>
<dbReference type="AlphaFoldDB" id="J4H366"/>
<evidence type="ECO:0000256" key="4">
    <source>
        <dbReference type="ARBA" id="ARBA00023002"/>
    </source>
</evidence>
<evidence type="ECO:0000313" key="7">
    <source>
        <dbReference type="Proteomes" id="UP000006352"/>
    </source>
</evidence>
<keyword evidence="7" id="KW-1185">Reference proteome</keyword>
<keyword evidence="2" id="KW-0285">Flavoprotein</keyword>
<evidence type="ECO:0000256" key="5">
    <source>
        <dbReference type="SAM" id="Phobius"/>
    </source>
</evidence>
<dbReference type="OrthoDB" id="74360at2759"/>